<evidence type="ECO:0000313" key="3">
    <source>
        <dbReference type="Proteomes" id="UP000507222"/>
    </source>
</evidence>
<organism evidence="2 3">
    <name type="scientific">Prunus armeniaca</name>
    <name type="common">Apricot</name>
    <name type="synonym">Armeniaca vulgaris</name>
    <dbReference type="NCBI Taxonomy" id="36596"/>
    <lineage>
        <taxon>Eukaryota</taxon>
        <taxon>Viridiplantae</taxon>
        <taxon>Streptophyta</taxon>
        <taxon>Embryophyta</taxon>
        <taxon>Tracheophyta</taxon>
        <taxon>Spermatophyta</taxon>
        <taxon>Magnoliopsida</taxon>
        <taxon>eudicotyledons</taxon>
        <taxon>Gunneridae</taxon>
        <taxon>Pentapetalae</taxon>
        <taxon>rosids</taxon>
        <taxon>fabids</taxon>
        <taxon>Rosales</taxon>
        <taxon>Rosaceae</taxon>
        <taxon>Amygdaloideae</taxon>
        <taxon>Amygdaleae</taxon>
        <taxon>Prunus</taxon>
    </lineage>
</organism>
<feature type="transmembrane region" description="Helical" evidence="1">
    <location>
        <begin position="26"/>
        <end position="45"/>
    </location>
</feature>
<dbReference type="AlphaFoldDB" id="A0A6J5UWR8"/>
<dbReference type="Proteomes" id="UP000507222">
    <property type="component" value="Unassembled WGS sequence"/>
</dbReference>
<proteinExistence type="predicted"/>
<evidence type="ECO:0000256" key="1">
    <source>
        <dbReference type="SAM" id="Phobius"/>
    </source>
</evidence>
<sequence>MNISAYILFIAFGTNYGWWEIRTRMWLFRLFCTTRLVLVPMTFMWTSDYLEGEIMHDVAPPSHATLGAMR</sequence>
<name>A0A6J5UWR8_PRUAR</name>
<accession>A0A6J5UWR8</accession>
<protein>
    <submittedName>
        <fullName evidence="2">Uncharacterized protein</fullName>
    </submittedName>
</protein>
<reference evidence="2 3" key="1">
    <citation type="submission" date="2020-05" db="EMBL/GenBank/DDBJ databases">
        <authorList>
            <person name="Campoy J."/>
            <person name="Schneeberger K."/>
            <person name="Spophaly S."/>
        </authorList>
    </citation>
    <scope>NUCLEOTIDE SEQUENCE [LARGE SCALE GENOMIC DNA]</scope>
    <source>
        <strain evidence="2">PruArmRojPasFocal</strain>
    </source>
</reference>
<gene>
    <name evidence="2" type="ORF">CURHAP_LOCUS32808</name>
</gene>
<evidence type="ECO:0000313" key="2">
    <source>
        <dbReference type="EMBL" id="CAB4280067.1"/>
    </source>
</evidence>
<dbReference type="EMBL" id="CAEKDK010000005">
    <property type="protein sequence ID" value="CAB4280067.1"/>
    <property type="molecule type" value="Genomic_DNA"/>
</dbReference>
<keyword evidence="1" id="KW-1133">Transmembrane helix</keyword>
<keyword evidence="1" id="KW-0472">Membrane</keyword>
<keyword evidence="1" id="KW-0812">Transmembrane</keyword>